<keyword evidence="3" id="KW-1185">Reference proteome</keyword>
<evidence type="ECO:0000256" key="1">
    <source>
        <dbReference type="SAM" id="MobiDB-lite"/>
    </source>
</evidence>
<dbReference type="OrthoDB" id="2428581at2759"/>
<dbReference type="AlphaFoldDB" id="A0A9W4SJL2"/>
<organism evidence="2 3">
    <name type="scientific">Funneliformis geosporum</name>
    <dbReference type="NCBI Taxonomy" id="1117311"/>
    <lineage>
        <taxon>Eukaryota</taxon>
        <taxon>Fungi</taxon>
        <taxon>Fungi incertae sedis</taxon>
        <taxon>Mucoromycota</taxon>
        <taxon>Glomeromycotina</taxon>
        <taxon>Glomeromycetes</taxon>
        <taxon>Glomerales</taxon>
        <taxon>Glomeraceae</taxon>
        <taxon>Funneliformis</taxon>
    </lineage>
</organism>
<evidence type="ECO:0000313" key="3">
    <source>
        <dbReference type="Proteomes" id="UP001153678"/>
    </source>
</evidence>
<feature type="compositionally biased region" description="Basic and acidic residues" evidence="1">
    <location>
        <begin position="91"/>
        <end position="105"/>
    </location>
</feature>
<feature type="region of interest" description="Disordered" evidence="1">
    <location>
        <begin position="69"/>
        <end position="122"/>
    </location>
</feature>
<gene>
    <name evidence="2" type="ORF">FWILDA_LOCUS5094</name>
</gene>
<name>A0A9W4SJL2_9GLOM</name>
<dbReference type="Proteomes" id="UP001153678">
    <property type="component" value="Unassembled WGS sequence"/>
</dbReference>
<comment type="caution">
    <text evidence="2">The sequence shown here is derived from an EMBL/GenBank/DDBJ whole genome shotgun (WGS) entry which is preliminary data.</text>
</comment>
<reference evidence="2" key="1">
    <citation type="submission" date="2022-08" db="EMBL/GenBank/DDBJ databases">
        <authorList>
            <person name="Kallberg Y."/>
            <person name="Tangrot J."/>
            <person name="Rosling A."/>
        </authorList>
    </citation>
    <scope>NUCLEOTIDE SEQUENCE</scope>
    <source>
        <strain evidence="2">Wild A</strain>
    </source>
</reference>
<sequence>MTNLIKGTELDEGEVEITDEREELTWSLKRDQDGKYISPIVSINQQHIESKASFLECIRYFEDISSIETNAYSSPPKSDHGNSQEDLDSSNSDHSDHDSGDDYKPKTKRRKVNNSEVKTWIN</sequence>
<proteinExistence type="predicted"/>
<evidence type="ECO:0000313" key="2">
    <source>
        <dbReference type="EMBL" id="CAI2171464.1"/>
    </source>
</evidence>
<accession>A0A9W4SJL2</accession>
<dbReference type="EMBL" id="CAMKVN010000822">
    <property type="protein sequence ID" value="CAI2171464.1"/>
    <property type="molecule type" value="Genomic_DNA"/>
</dbReference>
<protein>
    <submittedName>
        <fullName evidence="2">15561_t:CDS:1</fullName>
    </submittedName>
</protein>